<accession>A0AAV8G221</accession>
<dbReference type="PANTHER" id="PTHR23070">
    <property type="entry name" value="BCS1 AAA-TYPE ATPASE"/>
    <property type="match status" value="1"/>
</dbReference>
<evidence type="ECO:0000259" key="2">
    <source>
        <dbReference type="Pfam" id="PF14363"/>
    </source>
</evidence>
<dbReference type="Proteomes" id="UP001140206">
    <property type="component" value="Chromosome 2"/>
</dbReference>
<proteinExistence type="predicted"/>
<evidence type="ECO:0000313" key="3">
    <source>
        <dbReference type="EMBL" id="KAJ4797446.1"/>
    </source>
</evidence>
<comment type="caution">
    <text evidence="3">The sequence shown here is derived from an EMBL/GenBank/DDBJ whole genome shotgun (WGS) entry which is preliminary data.</text>
</comment>
<gene>
    <name evidence="3" type="ORF">LUZ62_048692</name>
</gene>
<dbReference type="InterPro" id="IPR025753">
    <property type="entry name" value="AAA_N_dom"/>
</dbReference>
<organism evidence="3 4">
    <name type="scientific">Rhynchospora pubera</name>
    <dbReference type="NCBI Taxonomy" id="906938"/>
    <lineage>
        <taxon>Eukaryota</taxon>
        <taxon>Viridiplantae</taxon>
        <taxon>Streptophyta</taxon>
        <taxon>Embryophyta</taxon>
        <taxon>Tracheophyta</taxon>
        <taxon>Spermatophyta</taxon>
        <taxon>Magnoliopsida</taxon>
        <taxon>Liliopsida</taxon>
        <taxon>Poales</taxon>
        <taxon>Cyperaceae</taxon>
        <taxon>Cyperoideae</taxon>
        <taxon>Rhynchosporeae</taxon>
        <taxon>Rhynchospora</taxon>
    </lineage>
</organism>
<dbReference type="AlphaFoldDB" id="A0AAV8G221"/>
<dbReference type="GO" id="GO:0016787">
    <property type="term" value="F:hydrolase activity"/>
    <property type="evidence" value="ECO:0007669"/>
    <property type="project" value="UniProtKB-KW"/>
</dbReference>
<sequence>MAEGWLASAVGSFIILLGNGLLSSCFNKVHSFIYPYDHITINEHQNQHLQRDELYTAAEAYLSSACSSKASKLKAEMRTESNKPVVTIDDGEEITDNFRGTRIWWYTRKRSRSSNIISLYPQNEDIKSYQLIFHKRRRKLVEGEYLTHIFEEGRAAMLRNRQRKLFTNDPSSNWYTHKSSVWSHIAFGHPATFDTLAMDPEKKKAILDDLITFPDVAEELIPKRSRNNDVGACLKNLIQVIAKKKADQAAEENFEGESSAQKAFDLEDDRSIDGIKN</sequence>
<reference evidence="3" key="1">
    <citation type="submission" date="2022-08" db="EMBL/GenBank/DDBJ databases">
        <authorList>
            <person name="Marques A."/>
        </authorList>
    </citation>
    <scope>NUCLEOTIDE SEQUENCE</scope>
    <source>
        <strain evidence="3">RhyPub2mFocal</strain>
        <tissue evidence="3">Leaves</tissue>
    </source>
</reference>
<evidence type="ECO:0000313" key="4">
    <source>
        <dbReference type="Proteomes" id="UP001140206"/>
    </source>
</evidence>
<keyword evidence="3" id="KW-0378">Hydrolase</keyword>
<protein>
    <submittedName>
        <fullName evidence="3">P-loop containing nucleoside triphosphate hydrolases superfamily protein</fullName>
    </submittedName>
</protein>
<keyword evidence="4" id="KW-1185">Reference proteome</keyword>
<dbReference type="InterPro" id="IPR050747">
    <property type="entry name" value="Mitochondrial_chaperone_BCS1"/>
</dbReference>
<dbReference type="EMBL" id="JAMFTS010000002">
    <property type="protein sequence ID" value="KAJ4797446.1"/>
    <property type="molecule type" value="Genomic_DNA"/>
</dbReference>
<dbReference type="Pfam" id="PF14363">
    <property type="entry name" value="AAA_assoc"/>
    <property type="match status" value="1"/>
</dbReference>
<feature type="region of interest" description="Disordered" evidence="1">
    <location>
        <begin position="251"/>
        <end position="277"/>
    </location>
</feature>
<name>A0AAV8G221_9POAL</name>
<feature type="domain" description="AAA-type ATPase N-terminal" evidence="2">
    <location>
        <begin position="22"/>
        <end position="107"/>
    </location>
</feature>
<evidence type="ECO:0000256" key="1">
    <source>
        <dbReference type="SAM" id="MobiDB-lite"/>
    </source>
</evidence>